<feature type="compositionally biased region" description="Low complexity" evidence="1">
    <location>
        <begin position="394"/>
        <end position="431"/>
    </location>
</feature>
<feature type="signal peptide" evidence="3">
    <location>
        <begin position="1"/>
        <end position="37"/>
    </location>
</feature>
<evidence type="ECO:0000256" key="3">
    <source>
        <dbReference type="SAM" id="SignalP"/>
    </source>
</evidence>
<dbReference type="AlphaFoldDB" id="A0A327ZDQ1"/>
<evidence type="ECO:0000256" key="2">
    <source>
        <dbReference type="SAM" id="Phobius"/>
    </source>
</evidence>
<proteinExistence type="predicted"/>
<dbReference type="Proteomes" id="UP000249341">
    <property type="component" value="Unassembled WGS sequence"/>
</dbReference>
<dbReference type="OrthoDB" id="3676216at2"/>
<organism evidence="4 5">
    <name type="scientific">Actinoplanes lutulentus</name>
    <dbReference type="NCBI Taxonomy" id="1287878"/>
    <lineage>
        <taxon>Bacteria</taxon>
        <taxon>Bacillati</taxon>
        <taxon>Actinomycetota</taxon>
        <taxon>Actinomycetes</taxon>
        <taxon>Micromonosporales</taxon>
        <taxon>Micromonosporaceae</taxon>
        <taxon>Actinoplanes</taxon>
    </lineage>
</organism>
<accession>A0A327ZDQ1</accession>
<keyword evidence="3" id="KW-0732">Signal</keyword>
<feature type="region of interest" description="Disordered" evidence="1">
    <location>
        <begin position="378"/>
        <end position="433"/>
    </location>
</feature>
<feature type="transmembrane region" description="Helical" evidence="2">
    <location>
        <begin position="454"/>
        <end position="474"/>
    </location>
</feature>
<evidence type="ECO:0008006" key="6">
    <source>
        <dbReference type="Google" id="ProtNLM"/>
    </source>
</evidence>
<evidence type="ECO:0000313" key="5">
    <source>
        <dbReference type="Proteomes" id="UP000249341"/>
    </source>
</evidence>
<feature type="chain" id="PRO_5016356884" description="LPXTG-motif cell wall-anchored protein" evidence="3">
    <location>
        <begin position="38"/>
        <end position="484"/>
    </location>
</feature>
<reference evidence="4 5" key="1">
    <citation type="submission" date="2018-06" db="EMBL/GenBank/DDBJ databases">
        <title>Genomic Encyclopedia of Type Strains, Phase III (KMG-III): the genomes of soil and plant-associated and newly described type strains.</title>
        <authorList>
            <person name="Whitman W."/>
        </authorList>
    </citation>
    <scope>NUCLEOTIDE SEQUENCE [LARGE SCALE GENOMIC DNA]</scope>
    <source>
        <strain evidence="4 5">CGMCC 4.7090</strain>
    </source>
</reference>
<comment type="caution">
    <text evidence="4">The sequence shown here is derived from an EMBL/GenBank/DDBJ whole genome shotgun (WGS) entry which is preliminary data.</text>
</comment>
<sequence length="484" mass="47991">MPIARRHIPLPRRRSAAQSAAAAVVLAIAVPAVPAAAAAATTDCTAGKFTARSQADLAKITVLDPGPLHRDLPSLADVRLASSRGEADSKGKPHKTVASARYADAKLLGISGGQASAISTAPRSKGPASVDLATVDIAGLATVKAGTATAEATWEDAYRCGKTGPLTRSATMLAGLSVLGGTHGVPVLSVIDHLTHASRNTSLLKIGPSGSTQSATDLVRLKHGQVGVRAGAGVALGDLSLFAGTEHEIGIKVVNQPTLEVVAASDPKKSTVDYRPAVLEISSGGKSVSTLEDAGADVSLSLAGEADALGLGGGIGQHKTSAIDVRLSLGRATSDIGKRTVSAEAASLRVEVKVGKAHVLDLALGFLSVAACAPEAVKPPRDRGNDGYTPSPSPSVSSPAVTRPSSPAPSASASRATSPSASPSVSVKPVALGEPLPSGGGTGGGALALTGANVAVLGIGGIALVLFGAVALLLGRRRRSASGS</sequence>
<keyword evidence="2" id="KW-0472">Membrane</keyword>
<evidence type="ECO:0000313" key="4">
    <source>
        <dbReference type="EMBL" id="RAK36866.1"/>
    </source>
</evidence>
<protein>
    <recommendedName>
        <fullName evidence="6">LPXTG-motif cell wall-anchored protein</fullName>
    </recommendedName>
</protein>
<gene>
    <name evidence="4" type="ORF">B0I29_107128</name>
</gene>
<keyword evidence="2" id="KW-1133">Transmembrane helix</keyword>
<name>A0A327ZDQ1_9ACTN</name>
<dbReference type="EMBL" id="QLMJ01000007">
    <property type="protein sequence ID" value="RAK36866.1"/>
    <property type="molecule type" value="Genomic_DNA"/>
</dbReference>
<keyword evidence="5" id="KW-1185">Reference proteome</keyword>
<keyword evidence="2" id="KW-0812">Transmembrane</keyword>
<dbReference type="RefSeq" id="WP_111650071.1">
    <property type="nucleotide sequence ID" value="NZ_JACHWI010000001.1"/>
</dbReference>
<evidence type="ECO:0000256" key="1">
    <source>
        <dbReference type="SAM" id="MobiDB-lite"/>
    </source>
</evidence>